<comment type="subcellular location">
    <subcellularLocation>
        <location evidence="1 10">Cytoplasm</location>
    </subcellularLocation>
</comment>
<keyword evidence="5 10" id="KW-0159">Chromosome partition</keyword>
<dbReference type="RefSeq" id="WP_309954874.1">
    <property type="nucleotide sequence ID" value="NZ_JAVDUJ010000001.1"/>
</dbReference>
<dbReference type="SUPFAM" id="SSF56349">
    <property type="entry name" value="DNA breaking-rejoining enzymes"/>
    <property type="match status" value="1"/>
</dbReference>
<feature type="active site" evidence="10">
    <location>
        <position position="263"/>
    </location>
</feature>
<feature type="domain" description="Core-binding (CB)" evidence="12">
    <location>
        <begin position="1"/>
        <end position="107"/>
    </location>
</feature>
<evidence type="ECO:0000256" key="10">
    <source>
        <dbReference type="HAMAP-Rule" id="MF_01808"/>
    </source>
</evidence>
<dbReference type="InterPro" id="IPR011932">
    <property type="entry name" value="Recomb_XerD"/>
</dbReference>
<dbReference type="InterPro" id="IPR004107">
    <property type="entry name" value="Integrase_SAM-like_N"/>
</dbReference>
<evidence type="ECO:0000313" key="14">
    <source>
        <dbReference type="Proteomes" id="UP001266099"/>
    </source>
</evidence>
<comment type="function">
    <text evidence="10">Site-specific tyrosine recombinase, which acts by catalyzing the cutting and rejoining of the recombining DNA molecules. The XerC-XerD complex is essential to convert dimers of the bacterial chromosome into monomers to permit their segregation at cell division. It also contributes to the segregational stability of plasmids.</text>
</comment>
<dbReference type="InterPro" id="IPR013762">
    <property type="entry name" value="Integrase-like_cat_sf"/>
</dbReference>
<dbReference type="Pfam" id="PF02899">
    <property type="entry name" value="Phage_int_SAM_1"/>
    <property type="match status" value="1"/>
</dbReference>
<keyword evidence="8 10" id="KW-0233">DNA recombination</keyword>
<gene>
    <name evidence="10" type="primary">xerC</name>
    <name evidence="13" type="ORF">J2S36_000332</name>
</gene>
<dbReference type="InterPro" id="IPR011010">
    <property type="entry name" value="DNA_brk_join_enz"/>
</dbReference>
<comment type="caution">
    <text evidence="13">The sequence shown here is derived from an EMBL/GenBank/DDBJ whole genome shotgun (WGS) entry which is preliminary data.</text>
</comment>
<dbReference type="NCBIfam" id="TIGR02225">
    <property type="entry name" value="recomb_XerD"/>
    <property type="match status" value="1"/>
</dbReference>
<dbReference type="NCBIfam" id="NF001399">
    <property type="entry name" value="PRK00283.1"/>
    <property type="match status" value="1"/>
</dbReference>
<dbReference type="PANTHER" id="PTHR30349">
    <property type="entry name" value="PHAGE INTEGRASE-RELATED"/>
    <property type="match status" value="1"/>
</dbReference>
<protein>
    <recommendedName>
        <fullName evidence="10">Tyrosine recombinase XerC</fullName>
    </recommendedName>
</protein>
<evidence type="ECO:0000256" key="4">
    <source>
        <dbReference type="ARBA" id="ARBA00022618"/>
    </source>
</evidence>
<evidence type="ECO:0000256" key="3">
    <source>
        <dbReference type="ARBA" id="ARBA00022490"/>
    </source>
</evidence>
<evidence type="ECO:0000256" key="9">
    <source>
        <dbReference type="ARBA" id="ARBA00023306"/>
    </source>
</evidence>
<dbReference type="Gene3D" id="1.10.443.10">
    <property type="entry name" value="Intergrase catalytic core"/>
    <property type="match status" value="1"/>
</dbReference>
<evidence type="ECO:0000259" key="12">
    <source>
        <dbReference type="PROSITE" id="PS51900"/>
    </source>
</evidence>
<comment type="similarity">
    <text evidence="2">Belongs to the 'phage' integrase family. XerD subfamily.</text>
</comment>
<keyword evidence="14" id="KW-1185">Reference proteome</keyword>
<dbReference type="Pfam" id="PF00589">
    <property type="entry name" value="Phage_integrase"/>
    <property type="match status" value="1"/>
</dbReference>
<feature type="active site" evidence="10">
    <location>
        <position position="289"/>
    </location>
</feature>
<dbReference type="HAMAP" id="MF_01808">
    <property type="entry name" value="Recomb_XerC_XerD"/>
    <property type="match status" value="1"/>
</dbReference>
<sequence length="320" mass="35384">MQISRINSQFLAHLQVERSLSENTLAAYRRDLNYYEEYLTQAGIFEIAQVDASRVAGFVDYLHAPVQTRMNPGKTNLADGSEKKFALANSSIARILAAVRGMHRFALSEGITQTDPAAEVKPPKLAKRLPKAITISQMEQLIQATGNETPVQLRDRALCELLYGTGARISEAVGICMDDIDFTQQIIRLFGKGGKERLVPLGSYAIAALTAYAVRSRPMLAEKGKGSTAFFLNKRGNRLSRQSAWEVIQNAAQSAQLENISPHTFRHSFATHLLQGGADIRSVQEMLGHSSVTTTQIYTKVSPETLREIYLTTHPRAQHA</sequence>
<dbReference type="PROSITE" id="PS51898">
    <property type="entry name" value="TYR_RECOMBINASE"/>
    <property type="match status" value="1"/>
</dbReference>
<feature type="domain" description="Tyr recombinase" evidence="11">
    <location>
        <begin position="128"/>
        <end position="311"/>
    </location>
</feature>
<keyword evidence="3 10" id="KW-0963">Cytoplasm</keyword>
<keyword evidence="6 10" id="KW-0229">DNA integration</keyword>
<comment type="similarity">
    <text evidence="10">Belongs to the 'phage' integrase family. XerC subfamily.</text>
</comment>
<evidence type="ECO:0000256" key="8">
    <source>
        <dbReference type="ARBA" id="ARBA00023172"/>
    </source>
</evidence>
<evidence type="ECO:0000313" key="13">
    <source>
        <dbReference type="EMBL" id="MDR6938789.1"/>
    </source>
</evidence>
<dbReference type="InterPro" id="IPR044068">
    <property type="entry name" value="CB"/>
</dbReference>
<reference evidence="13 14" key="1">
    <citation type="submission" date="2023-07" db="EMBL/GenBank/DDBJ databases">
        <title>Sequencing the genomes of 1000 actinobacteria strains.</title>
        <authorList>
            <person name="Klenk H.-P."/>
        </authorList>
    </citation>
    <scope>NUCLEOTIDE SEQUENCE [LARGE SCALE GENOMIC DNA]</scope>
    <source>
        <strain evidence="13 14">DSM 15539</strain>
    </source>
</reference>
<comment type="subunit">
    <text evidence="10">Forms a cyclic heterotetrameric complex composed of two molecules of XerC and two molecules of XerD.</text>
</comment>
<dbReference type="Gene3D" id="1.10.150.130">
    <property type="match status" value="1"/>
</dbReference>
<dbReference type="PANTHER" id="PTHR30349:SF81">
    <property type="entry name" value="TYROSINE RECOMBINASE XERC"/>
    <property type="match status" value="1"/>
</dbReference>
<feature type="active site" evidence="10">
    <location>
        <position position="266"/>
    </location>
</feature>
<dbReference type="InterPro" id="IPR023009">
    <property type="entry name" value="Tyrosine_recombinase_XerC/XerD"/>
</dbReference>
<proteinExistence type="inferred from homology"/>
<evidence type="ECO:0000256" key="7">
    <source>
        <dbReference type="ARBA" id="ARBA00023125"/>
    </source>
</evidence>
<keyword evidence="4 10" id="KW-0132">Cell division</keyword>
<dbReference type="InterPro" id="IPR050090">
    <property type="entry name" value="Tyrosine_recombinase_XerCD"/>
</dbReference>
<evidence type="ECO:0000256" key="5">
    <source>
        <dbReference type="ARBA" id="ARBA00022829"/>
    </source>
</evidence>
<feature type="active site" evidence="10">
    <location>
        <position position="168"/>
    </location>
</feature>
<dbReference type="InterPro" id="IPR002104">
    <property type="entry name" value="Integrase_catalytic"/>
</dbReference>
<feature type="active site" evidence="10">
    <location>
        <position position="192"/>
    </location>
</feature>
<dbReference type="CDD" id="cd00798">
    <property type="entry name" value="INT_XerDC_C"/>
    <property type="match status" value="1"/>
</dbReference>
<evidence type="ECO:0000256" key="2">
    <source>
        <dbReference type="ARBA" id="ARBA00010450"/>
    </source>
</evidence>
<dbReference type="EMBL" id="JAVDUJ010000001">
    <property type="protein sequence ID" value="MDR6938789.1"/>
    <property type="molecule type" value="Genomic_DNA"/>
</dbReference>
<accession>A0ABU1T0A0</accession>
<dbReference type="Proteomes" id="UP001266099">
    <property type="component" value="Unassembled WGS sequence"/>
</dbReference>
<organism evidence="13 14">
    <name type="scientific">Arcanobacterium hippocoleae</name>
    <dbReference type="NCBI Taxonomy" id="149017"/>
    <lineage>
        <taxon>Bacteria</taxon>
        <taxon>Bacillati</taxon>
        <taxon>Actinomycetota</taxon>
        <taxon>Actinomycetes</taxon>
        <taxon>Actinomycetales</taxon>
        <taxon>Actinomycetaceae</taxon>
        <taxon>Arcanobacterium</taxon>
    </lineage>
</organism>
<keyword evidence="7 10" id="KW-0238">DNA-binding</keyword>
<evidence type="ECO:0000256" key="1">
    <source>
        <dbReference type="ARBA" id="ARBA00004496"/>
    </source>
</evidence>
<evidence type="ECO:0000256" key="6">
    <source>
        <dbReference type="ARBA" id="ARBA00022908"/>
    </source>
</evidence>
<dbReference type="InterPro" id="IPR010998">
    <property type="entry name" value="Integrase_recombinase_N"/>
</dbReference>
<feature type="active site" description="O-(3'-phospho-DNA)-tyrosine intermediate" evidence="10">
    <location>
        <position position="298"/>
    </location>
</feature>
<name>A0ABU1T0A0_9ACTO</name>
<evidence type="ECO:0000259" key="11">
    <source>
        <dbReference type="PROSITE" id="PS51898"/>
    </source>
</evidence>
<dbReference type="PROSITE" id="PS51900">
    <property type="entry name" value="CB"/>
    <property type="match status" value="1"/>
</dbReference>
<keyword evidence="9 10" id="KW-0131">Cell cycle</keyword>